<sequence length="591" mass="66014">MMRSHYCGQLNESLDGQEITLCGWVHRRRDHGGVIFLDIRDREGLAQVVFDPDRADTFAKADRVRSEYVVKITGKVRLRPEGARNANMASGAIEVLGYELEVLNQAETPPFPLDEYSDVGEETRLRYRFIDLRRPEMAAKLKLRSRITSSIRRYLDENGFLDVETPILTRATPEGARDYLVPSRTHPGSFFALPQSPQLFKQLLMVAGFDRYYQIAKCFRDEDLRADRQPEFTQIDIETSFLDENDIMGITETMIRNLFKEVLDLEFGEFPHMTLAEAMRRYGSDKPDLRIPLELVDVADQLKDVDFKVFSGPANDPKGRVAALRVPGGASMPRSKIDEYTKFVGNYGAKGLAYIKVNERAKGVEGLQSPIVKNIAEPNLNVILDRVGAVDGDIVFFGADKAKVVCDALGALRIRLGHDLNLLTCEWAPLWVVDFPMFEENDDGSLTAMHHPFTSPKCSPEELEANPAAALSRAYDMVLNGTELGGGSIRIHDKAMQQAVFRVLGISEDEQQEKFGFLLDALKFGAPPHGGLAFGLDRLVMLMTGASSIREVIAFPKTQSAACVMTQAPGVVDAKALRELNIRLREQPKAE</sequence>
<comment type="catalytic activity">
    <reaction evidence="8">
        <text>tRNA(Asx) + L-aspartate + ATP = L-aspartyl-tRNA(Asx) + AMP + diphosphate</text>
        <dbReference type="Rhea" id="RHEA:18349"/>
        <dbReference type="Rhea" id="RHEA-COMP:9710"/>
        <dbReference type="Rhea" id="RHEA-COMP:9711"/>
        <dbReference type="ChEBI" id="CHEBI:29991"/>
        <dbReference type="ChEBI" id="CHEBI:30616"/>
        <dbReference type="ChEBI" id="CHEBI:33019"/>
        <dbReference type="ChEBI" id="CHEBI:78442"/>
        <dbReference type="ChEBI" id="CHEBI:78516"/>
        <dbReference type="ChEBI" id="CHEBI:456215"/>
        <dbReference type="EC" id="6.1.1.23"/>
    </reaction>
</comment>
<evidence type="ECO:0000313" key="10">
    <source>
        <dbReference type="Proteomes" id="UP000461288"/>
    </source>
</evidence>
<evidence type="ECO:0000256" key="5">
    <source>
        <dbReference type="ARBA" id="ARBA00022840"/>
    </source>
</evidence>
<dbReference type="SUPFAM" id="SSF50249">
    <property type="entry name" value="Nucleic acid-binding proteins"/>
    <property type="match status" value="1"/>
</dbReference>
<dbReference type="InterPro" id="IPR006195">
    <property type="entry name" value="aa-tRNA-synth_II"/>
</dbReference>
<dbReference type="Pfam" id="PF02938">
    <property type="entry name" value="GAD"/>
    <property type="match status" value="1"/>
</dbReference>
<dbReference type="NCBIfam" id="NF001750">
    <property type="entry name" value="PRK00476.1"/>
    <property type="match status" value="1"/>
</dbReference>
<dbReference type="CDD" id="cd04317">
    <property type="entry name" value="EcAspRS_like_N"/>
    <property type="match status" value="1"/>
</dbReference>
<dbReference type="InterPro" id="IPR002312">
    <property type="entry name" value="Asp/Asn-tRNA-synth_IIb"/>
</dbReference>
<dbReference type="AlphaFoldDB" id="A0A1I0UKI4"/>
<dbReference type="InterPro" id="IPR004115">
    <property type="entry name" value="GAD-like_sf"/>
</dbReference>
<evidence type="ECO:0000313" key="9">
    <source>
        <dbReference type="EMBL" id="MWK57761.1"/>
    </source>
</evidence>
<dbReference type="PANTHER" id="PTHR22594:SF5">
    <property type="entry name" value="ASPARTATE--TRNA LIGASE, MITOCHONDRIAL"/>
    <property type="match status" value="1"/>
</dbReference>
<comment type="caution">
    <text evidence="9">The sequence shown here is derived from an EMBL/GenBank/DDBJ whole genome shotgun (WGS) entry which is preliminary data.</text>
</comment>
<feature type="site" description="Important for tRNA non-discrimination" evidence="8">
    <location>
        <position position="31"/>
    </location>
</feature>
<protein>
    <recommendedName>
        <fullName evidence="8">Aspartate--tRNA(Asp/Asn) ligase</fullName>
        <ecNumber evidence="8">6.1.1.23</ecNumber>
    </recommendedName>
    <alternativeName>
        <fullName evidence="8">Aspartyl-tRNA synthetase</fullName>
        <shortName evidence="8">AspRS</shortName>
    </alternativeName>
    <alternativeName>
        <fullName evidence="8">Non-discriminating aspartyl-tRNA synthetase</fullName>
        <shortName evidence="8">ND-AspRS</shortName>
    </alternativeName>
</protein>
<dbReference type="Pfam" id="PF01336">
    <property type="entry name" value="tRNA_anti-codon"/>
    <property type="match status" value="1"/>
</dbReference>
<feature type="binding site" evidence="8">
    <location>
        <position position="483"/>
    </location>
    <ligand>
        <name>ATP</name>
        <dbReference type="ChEBI" id="CHEBI:30616"/>
    </ligand>
</feature>
<keyword evidence="2 8" id="KW-0963">Cytoplasm</keyword>
<dbReference type="Gene3D" id="3.30.930.10">
    <property type="entry name" value="Bira Bifunctional Protein, Domain 2"/>
    <property type="match status" value="1"/>
</dbReference>
<proteinExistence type="inferred from homology"/>
<dbReference type="Gene3D" id="3.30.1360.30">
    <property type="entry name" value="GAD-like domain"/>
    <property type="match status" value="1"/>
</dbReference>
<dbReference type="InterPro" id="IPR004364">
    <property type="entry name" value="Aa-tRNA-synt_II"/>
</dbReference>
<dbReference type="GO" id="GO:0050560">
    <property type="term" value="F:aspartate-tRNA(Asn) ligase activity"/>
    <property type="evidence" value="ECO:0007669"/>
    <property type="project" value="UniProtKB-EC"/>
</dbReference>
<evidence type="ECO:0000256" key="7">
    <source>
        <dbReference type="ARBA" id="ARBA00023146"/>
    </source>
</evidence>
<comment type="subcellular location">
    <subcellularLocation>
        <location evidence="8">Cytoplasm</location>
    </subcellularLocation>
</comment>
<dbReference type="Proteomes" id="UP000461288">
    <property type="component" value="Unassembled WGS sequence"/>
</dbReference>
<dbReference type="GO" id="GO:0006422">
    <property type="term" value="P:aspartyl-tRNA aminoacylation"/>
    <property type="evidence" value="ECO:0007669"/>
    <property type="project" value="UniProtKB-UniRule"/>
</dbReference>
<feature type="binding site" evidence="8">
    <location>
        <begin position="535"/>
        <end position="538"/>
    </location>
    <ligand>
        <name>ATP</name>
        <dbReference type="ChEBI" id="CHEBI:30616"/>
    </ligand>
</feature>
<feature type="binding site" evidence="8">
    <location>
        <position position="490"/>
    </location>
    <ligand>
        <name>L-aspartate</name>
        <dbReference type="ChEBI" id="CHEBI:29991"/>
    </ligand>
</feature>
<dbReference type="EMBL" id="WTFN01000042">
    <property type="protein sequence ID" value="MWK57761.1"/>
    <property type="molecule type" value="Genomic_DNA"/>
</dbReference>
<evidence type="ECO:0000256" key="8">
    <source>
        <dbReference type="HAMAP-Rule" id="MF_00044"/>
    </source>
</evidence>
<comment type="subunit">
    <text evidence="8">Homodimer.</text>
</comment>
<evidence type="ECO:0000256" key="3">
    <source>
        <dbReference type="ARBA" id="ARBA00022598"/>
    </source>
</evidence>
<name>A0A1I0UKI4_9GAMM</name>
<dbReference type="InterPro" id="IPR004365">
    <property type="entry name" value="NA-bd_OB_tRNA"/>
</dbReference>
<reference evidence="9 10" key="1">
    <citation type="submission" date="2019-12" db="EMBL/GenBank/DDBJ databases">
        <title>Draft genome sequence of Pseudomonas otitidis recovered from a chicken carcass.</title>
        <authorList>
            <person name="Vieira T.R."/>
            <person name="Oliviera E.F.C."/>
            <person name="Silva N.M.V."/>
            <person name="Sambrano G.E."/>
            <person name="Cibulski S.P."/>
            <person name="Cardoso M.R.I."/>
        </authorList>
    </citation>
    <scope>NUCLEOTIDE SEQUENCE [LARGE SCALE GENOMIC DNA]</scope>
    <source>
        <strain evidence="9 10">25_K</strain>
    </source>
</reference>
<organism evidence="9 10">
    <name type="scientific">Metapseudomonas otitidis</name>
    <dbReference type="NCBI Taxonomy" id="319939"/>
    <lineage>
        <taxon>Bacteria</taxon>
        <taxon>Pseudomonadati</taxon>
        <taxon>Pseudomonadota</taxon>
        <taxon>Gammaproteobacteria</taxon>
        <taxon>Pseudomonadales</taxon>
        <taxon>Pseudomonadaceae</taxon>
        <taxon>Metapseudomonas</taxon>
    </lineage>
</organism>
<dbReference type="Pfam" id="PF00152">
    <property type="entry name" value="tRNA-synt_2"/>
    <property type="match status" value="1"/>
</dbReference>
<dbReference type="NCBIfam" id="TIGR00459">
    <property type="entry name" value="aspS_bact"/>
    <property type="match status" value="1"/>
</dbReference>
<dbReference type="GO" id="GO:0004815">
    <property type="term" value="F:aspartate-tRNA ligase activity"/>
    <property type="evidence" value="ECO:0007669"/>
    <property type="project" value="UniProtKB-UniRule"/>
</dbReference>
<dbReference type="InterPro" id="IPR004524">
    <property type="entry name" value="Asp-tRNA-ligase_1"/>
</dbReference>
<dbReference type="InterPro" id="IPR045864">
    <property type="entry name" value="aa-tRNA-synth_II/BPL/LPL"/>
</dbReference>
<evidence type="ECO:0000256" key="4">
    <source>
        <dbReference type="ARBA" id="ARBA00022741"/>
    </source>
</evidence>
<dbReference type="GO" id="GO:0005524">
    <property type="term" value="F:ATP binding"/>
    <property type="evidence" value="ECO:0007669"/>
    <property type="project" value="UniProtKB-UniRule"/>
</dbReference>
<keyword evidence="4 8" id="KW-0547">Nucleotide-binding</keyword>
<dbReference type="HAMAP" id="MF_00044">
    <property type="entry name" value="Asp_tRNA_synth_type1"/>
    <property type="match status" value="1"/>
</dbReference>
<dbReference type="InterPro" id="IPR012340">
    <property type="entry name" value="NA-bd_OB-fold"/>
</dbReference>
<dbReference type="PRINTS" id="PR01042">
    <property type="entry name" value="TRNASYNTHASP"/>
</dbReference>
<dbReference type="Gene3D" id="2.40.50.140">
    <property type="entry name" value="Nucleic acid-binding proteins"/>
    <property type="match status" value="1"/>
</dbReference>
<dbReference type="PROSITE" id="PS50862">
    <property type="entry name" value="AA_TRNA_LIGASE_II"/>
    <property type="match status" value="1"/>
</dbReference>
<keyword evidence="3 8" id="KW-0436">Ligase</keyword>
<feature type="binding site" evidence="8">
    <location>
        <position position="220"/>
    </location>
    <ligand>
        <name>L-aspartate</name>
        <dbReference type="ChEBI" id="CHEBI:29991"/>
    </ligand>
</feature>
<evidence type="ECO:0000256" key="2">
    <source>
        <dbReference type="ARBA" id="ARBA00022490"/>
    </source>
</evidence>
<dbReference type="PANTHER" id="PTHR22594">
    <property type="entry name" value="ASPARTYL/LYSYL-TRNA SYNTHETASE"/>
    <property type="match status" value="1"/>
</dbReference>
<feature type="region of interest" description="Aspartate" evidence="8">
    <location>
        <begin position="198"/>
        <end position="201"/>
    </location>
</feature>
<comment type="similarity">
    <text evidence="1 8">Belongs to the class-II aminoacyl-tRNA synthetase family. Type 1 subfamily.</text>
</comment>
<keyword evidence="7 8" id="KW-0030">Aminoacyl-tRNA synthetase</keyword>
<keyword evidence="6 8" id="KW-0648">Protein biosynthesis</keyword>
<feature type="site" description="Important for tRNA non-discrimination" evidence="8">
    <location>
        <position position="82"/>
    </location>
</feature>
<evidence type="ECO:0000256" key="6">
    <source>
        <dbReference type="ARBA" id="ARBA00022917"/>
    </source>
</evidence>
<dbReference type="RefSeq" id="WP_044414118.1">
    <property type="nucleotide sequence ID" value="NZ_BQHX01000052.1"/>
</dbReference>
<keyword evidence="5 8" id="KW-0067">ATP-binding</keyword>
<dbReference type="SUPFAM" id="SSF55681">
    <property type="entry name" value="Class II aaRS and biotin synthetases"/>
    <property type="match status" value="1"/>
</dbReference>
<feature type="binding site" evidence="8">
    <location>
        <position position="174"/>
    </location>
    <ligand>
        <name>L-aspartate</name>
        <dbReference type="ChEBI" id="CHEBI:29991"/>
    </ligand>
</feature>
<dbReference type="GO" id="GO:0005737">
    <property type="term" value="C:cytoplasm"/>
    <property type="evidence" value="ECO:0007669"/>
    <property type="project" value="UniProtKB-SubCell"/>
</dbReference>
<dbReference type="GO" id="GO:0003676">
    <property type="term" value="F:nucleic acid binding"/>
    <property type="evidence" value="ECO:0007669"/>
    <property type="project" value="InterPro"/>
</dbReference>
<dbReference type="InterPro" id="IPR047089">
    <property type="entry name" value="Asp-tRNA-ligase_1_N"/>
</dbReference>
<evidence type="ECO:0000256" key="1">
    <source>
        <dbReference type="ARBA" id="ARBA00006303"/>
    </source>
</evidence>
<feature type="binding site" evidence="8">
    <location>
        <position position="229"/>
    </location>
    <ligand>
        <name>ATP</name>
        <dbReference type="ChEBI" id="CHEBI:30616"/>
    </ligand>
</feature>
<dbReference type="SUPFAM" id="SSF55261">
    <property type="entry name" value="GAD domain-like"/>
    <property type="match status" value="1"/>
</dbReference>
<feature type="binding site" evidence="8">
    <location>
        <begin position="220"/>
        <end position="222"/>
    </location>
    <ligand>
        <name>ATP</name>
        <dbReference type="ChEBI" id="CHEBI:30616"/>
    </ligand>
</feature>
<dbReference type="InterPro" id="IPR029351">
    <property type="entry name" value="GAD_dom"/>
</dbReference>
<comment type="function">
    <text evidence="8">Aspartyl-tRNA synthetase with relaxed tRNA specificity since it is able to aspartylate not only its cognate tRNA(Asp) but also tRNA(Asn). Reaction proceeds in two steps: L-aspartate is first activated by ATP to form Asp-AMP and then transferred to the acceptor end of tRNA(Asp/Asn).</text>
</comment>
<gene>
    <name evidence="8 9" type="primary">aspS</name>
    <name evidence="9" type="ORF">GO594_17425</name>
</gene>
<dbReference type="InterPro" id="IPR047090">
    <property type="entry name" value="AspRS_core"/>
</dbReference>
<dbReference type="CDD" id="cd00777">
    <property type="entry name" value="AspRS_core"/>
    <property type="match status" value="1"/>
</dbReference>
<dbReference type="STRING" id="319939.SAMN05216263_115105"/>
<feature type="binding site" evidence="8">
    <location>
        <position position="450"/>
    </location>
    <ligand>
        <name>L-aspartate</name>
        <dbReference type="ChEBI" id="CHEBI:29991"/>
    </ligand>
</feature>
<accession>A0A1I0UKI4</accession>
<dbReference type="EC" id="6.1.1.23" evidence="8"/>